<evidence type="ECO:0000313" key="8">
    <source>
        <dbReference type="EMBL" id="KGI77249.1"/>
    </source>
</evidence>
<evidence type="ECO:0000256" key="1">
    <source>
        <dbReference type="ARBA" id="ARBA00004651"/>
    </source>
</evidence>
<organism evidence="8 10">
    <name type="scientific">Oleiagrimonas soli</name>
    <dbReference type="NCBI Taxonomy" id="1543381"/>
    <lineage>
        <taxon>Bacteria</taxon>
        <taxon>Pseudomonadati</taxon>
        <taxon>Pseudomonadota</taxon>
        <taxon>Gammaproteobacteria</taxon>
        <taxon>Lysobacterales</taxon>
        <taxon>Rhodanobacteraceae</taxon>
        <taxon>Oleiagrimonas</taxon>
    </lineage>
</organism>
<evidence type="ECO:0000256" key="3">
    <source>
        <dbReference type="ARBA" id="ARBA00022475"/>
    </source>
</evidence>
<feature type="transmembrane region" description="Helical" evidence="7">
    <location>
        <begin position="417"/>
        <end position="437"/>
    </location>
</feature>
<protein>
    <submittedName>
        <fullName evidence="9">O-antigen/teichoic acid export membrane protein</fullName>
    </submittedName>
</protein>
<keyword evidence="6 7" id="KW-0472">Membrane</keyword>
<feature type="transmembrane region" description="Helical" evidence="7">
    <location>
        <begin position="42"/>
        <end position="68"/>
    </location>
</feature>
<comment type="subcellular location">
    <subcellularLocation>
        <location evidence="1">Cell membrane</location>
        <topology evidence="1">Multi-pass membrane protein</topology>
    </subcellularLocation>
</comment>
<dbReference type="EMBL" id="JACHET010000001">
    <property type="protein sequence ID" value="MBB6185562.1"/>
    <property type="molecule type" value="Genomic_DNA"/>
</dbReference>
<dbReference type="PANTHER" id="PTHR30250:SF10">
    <property type="entry name" value="LIPOPOLYSACCHARIDE BIOSYNTHESIS PROTEIN WZXC"/>
    <property type="match status" value="1"/>
</dbReference>
<dbReference type="CDD" id="cd13127">
    <property type="entry name" value="MATE_tuaB_like"/>
    <property type="match status" value="1"/>
</dbReference>
<dbReference type="PANTHER" id="PTHR30250">
    <property type="entry name" value="PST FAMILY PREDICTED COLANIC ACID TRANSPORTER"/>
    <property type="match status" value="1"/>
</dbReference>
<comment type="similarity">
    <text evidence="2">Belongs to the polysaccharide synthase family.</text>
</comment>
<keyword evidence="3" id="KW-1003">Cell membrane</keyword>
<dbReference type="HOGENOM" id="CLU_026911_5_2_6"/>
<evidence type="ECO:0000256" key="7">
    <source>
        <dbReference type="SAM" id="Phobius"/>
    </source>
</evidence>
<dbReference type="OrthoDB" id="8538786at2"/>
<dbReference type="Proteomes" id="UP000029708">
    <property type="component" value="Unassembled WGS sequence"/>
</dbReference>
<feature type="transmembrane region" description="Helical" evidence="7">
    <location>
        <begin position="204"/>
        <end position="226"/>
    </location>
</feature>
<feature type="transmembrane region" description="Helical" evidence="7">
    <location>
        <begin position="174"/>
        <end position="192"/>
    </location>
</feature>
<dbReference type="AlphaFoldDB" id="A0A099CTX7"/>
<evidence type="ECO:0000313" key="9">
    <source>
        <dbReference type="EMBL" id="MBB6185562.1"/>
    </source>
</evidence>
<evidence type="ECO:0000256" key="6">
    <source>
        <dbReference type="ARBA" id="ARBA00023136"/>
    </source>
</evidence>
<feature type="transmembrane region" description="Helical" evidence="7">
    <location>
        <begin position="293"/>
        <end position="315"/>
    </location>
</feature>
<dbReference type="Proteomes" id="UP000560000">
    <property type="component" value="Unassembled WGS sequence"/>
</dbReference>
<reference evidence="9 11" key="2">
    <citation type="submission" date="2020-08" db="EMBL/GenBank/DDBJ databases">
        <title>Genomic Encyclopedia of Type Strains, Phase IV (KMG-IV): sequencing the most valuable type-strain genomes for metagenomic binning, comparative biology and taxonomic classification.</title>
        <authorList>
            <person name="Goeker M."/>
        </authorList>
    </citation>
    <scope>NUCLEOTIDE SEQUENCE [LARGE SCALE GENOMIC DNA]</scope>
    <source>
        <strain evidence="9 11">DSM 107085</strain>
    </source>
</reference>
<feature type="transmembrane region" description="Helical" evidence="7">
    <location>
        <begin position="80"/>
        <end position="100"/>
    </location>
</feature>
<proteinExistence type="inferred from homology"/>
<dbReference type="STRING" id="1543381.LF63_0111695"/>
<keyword evidence="10" id="KW-1185">Reference proteome</keyword>
<feature type="transmembrane region" description="Helical" evidence="7">
    <location>
        <begin position="443"/>
        <end position="470"/>
    </location>
</feature>
<accession>A0A099CTX7</accession>
<sequence length="483" mass="52087">MVSLTERASTATWWSTLEICSRYGAQMIVSIVLARLLTPSDFGLIAMLLVFTSIGALLVDSGFGTALIQRRNVTVDDETTVFIFALVSGLAVGGIIWLSAPAIASFYRQPELVALTHLVVLVIPLGALTAVPDALLTRRLNFASRAHAELIASSVSGALAIALAWLGYGVWSMAWQVVATMTLRALLLWYFARWTPRGKFTKQAFSRLFGFGGFMLLARLLDVAFVRMQSLLLGRYFDASTLGFYTLAQNAQQAPASFIGAILDRVGLPVFSEIADQPDKLRNALRLTLRTSFFLFLPGMAALALLAKPLIILVYGAQWQTAAPILTLLALSAALWPLHVLNLAVLTASGRSDLLFHQEVAKKLISISLIVVASPAGPVPVAGAVLVSSAFGAFINTWQTRRMLGYGLLAQLFDQRLTISLCLASAAAGWIVLHYAPPGLTSMIPAILVAGLIYVGGAFTFGSTALSELLKMTRMLMSKKNHR</sequence>
<evidence type="ECO:0000313" key="11">
    <source>
        <dbReference type="Proteomes" id="UP000560000"/>
    </source>
</evidence>
<feature type="transmembrane region" description="Helical" evidence="7">
    <location>
        <begin position="112"/>
        <end position="136"/>
    </location>
</feature>
<keyword evidence="4 7" id="KW-0812">Transmembrane</keyword>
<evidence type="ECO:0000313" key="10">
    <source>
        <dbReference type="Proteomes" id="UP000029708"/>
    </source>
</evidence>
<feature type="transmembrane region" description="Helical" evidence="7">
    <location>
        <begin position="148"/>
        <end position="168"/>
    </location>
</feature>
<dbReference type="RefSeq" id="WP_081945202.1">
    <property type="nucleotide sequence ID" value="NZ_JACHET010000001.1"/>
</dbReference>
<name>A0A099CTX7_9GAMM</name>
<evidence type="ECO:0000256" key="2">
    <source>
        <dbReference type="ARBA" id="ARBA00007430"/>
    </source>
</evidence>
<reference evidence="8 10" key="1">
    <citation type="submission" date="2014-09" db="EMBL/GenBank/DDBJ databases">
        <title>Xanthomonadaceae 3.5X direct submission.</title>
        <authorList>
            <person name="Fang T."/>
            <person name="Wang H."/>
        </authorList>
    </citation>
    <scope>NUCLEOTIDE SEQUENCE [LARGE SCALE GENOMIC DNA]</scope>
    <source>
        <strain evidence="8 10">3.5X</strain>
    </source>
</reference>
<feature type="transmembrane region" description="Helical" evidence="7">
    <location>
        <begin position="322"/>
        <end position="345"/>
    </location>
</feature>
<dbReference type="InterPro" id="IPR050833">
    <property type="entry name" value="Poly_Biosynth_Transport"/>
</dbReference>
<keyword evidence="5 7" id="KW-1133">Transmembrane helix</keyword>
<dbReference type="GO" id="GO:0005886">
    <property type="term" value="C:plasma membrane"/>
    <property type="evidence" value="ECO:0007669"/>
    <property type="project" value="UniProtKB-SubCell"/>
</dbReference>
<dbReference type="EMBL" id="JROI01000013">
    <property type="protein sequence ID" value="KGI77249.1"/>
    <property type="molecule type" value="Genomic_DNA"/>
</dbReference>
<evidence type="ECO:0000256" key="4">
    <source>
        <dbReference type="ARBA" id="ARBA00022692"/>
    </source>
</evidence>
<gene>
    <name evidence="9" type="ORF">HNQ86_002907</name>
    <name evidence="8" type="ORF">LF63_0111695</name>
</gene>
<dbReference type="Pfam" id="PF13440">
    <property type="entry name" value="Polysacc_synt_3"/>
    <property type="match status" value="1"/>
</dbReference>
<feature type="transmembrane region" description="Helical" evidence="7">
    <location>
        <begin position="365"/>
        <end position="396"/>
    </location>
</feature>
<comment type="caution">
    <text evidence="8">The sequence shown here is derived from an EMBL/GenBank/DDBJ whole genome shotgun (WGS) entry which is preliminary data.</text>
</comment>
<evidence type="ECO:0000256" key="5">
    <source>
        <dbReference type="ARBA" id="ARBA00022989"/>
    </source>
</evidence>